<dbReference type="NCBIfam" id="NF045542">
    <property type="entry name" value="Clp_rel_HeadMat"/>
    <property type="match status" value="1"/>
</dbReference>
<dbReference type="InterPro" id="IPR001907">
    <property type="entry name" value="ClpP"/>
</dbReference>
<dbReference type="GO" id="GO:0006508">
    <property type="term" value="P:proteolysis"/>
    <property type="evidence" value="ECO:0007669"/>
    <property type="project" value="UniProtKB-KW"/>
</dbReference>
<evidence type="ECO:0000256" key="1">
    <source>
        <dbReference type="ARBA" id="ARBA00007039"/>
    </source>
</evidence>
<dbReference type="PANTHER" id="PTHR10381">
    <property type="entry name" value="ATP-DEPENDENT CLP PROTEASE PROTEOLYTIC SUBUNIT"/>
    <property type="match status" value="1"/>
</dbReference>
<protein>
    <recommendedName>
        <fullName evidence="6">ATP-dependent Clp protease proteolytic subunit</fullName>
    </recommendedName>
</protein>
<dbReference type="InterPro" id="IPR023562">
    <property type="entry name" value="ClpP/TepA"/>
</dbReference>
<dbReference type="Proteomes" id="UP001057520">
    <property type="component" value="Chromosome"/>
</dbReference>
<evidence type="ECO:0000256" key="7">
    <source>
        <dbReference type="SAM" id="MobiDB-lite"/>
    </source>
</evidence>
<keyword evidence="4" id="KW-0378">Hydrolase</keyword>
<keyword evidence="5" id="KW-0720">Serine protease</keyword>
<evidence type="ECO:0000256" key="5">
    <source>
        <dbReference type="ARBA" id="ARBA00022825"/>
    </source>
</evidence>
<dbReference type="SUPFAM" id="SSF52096">
    <property type="entry name" value="ClpP/crotonase"/>
    <property type="match status" value="1"/>
</dbReference>
<accession>A0ABY4ZX20</accession>
<organism evidence="8 9">
    <name type="scientific">Caulobacter segnis</name>
    <dbReference type="NCBI Taxonomy" id="88688"/>
    <lineage>
        <taxon>Bacteria</taxon>
        <taxon>Pseudomonadati</taxon>
        <taxon>Pseudomonadota</taxon>
        <taxon>Alphaproteobacteria</taxon>
        <taxon>Caulobacterales</taxon>
        <taxon>Caulobacteraceae</taxon>
        <taxon>Caulobacter</taxon>
    </lineage>
</organism>
<evidence type="ECO:0000313" key="9">
    <source>
        <dbReference type="Proteomes" id="UP001057520"/>
    </source>
</evidence>
<feature type="compositionally biased region" description="Basic and acidic residues" evidence="7">
    <location>
        <begin position="303"/>
        <end position="312"/>
    </location>
</feature>
<dbReference type="GO" id="GO:0008233">
    <property type="term" value="F:peptidase activity"/>
    <property type="evidence" value="ECO:0007669"/>
    <property type="project" value="UniProtKB-KW"/>
</dbReference>
<dbReference type="Pfam" id="PF00574">
    <property type="entry name" value="CLP_protease"/>
    <property type="match status" value="1"/>
</dbReference>
<reference evidence="8 9" key="1">
    <citation type="submission" date="2022-04" db="EMBL/GenBank/DDBJ databases">
        <title>Genome sequence of soybean root-associated Caulobacter segnis RL271.</title>
        <authorList>
            <person name="Longley R."/>
            <person name="Bonito G."/>
            <person name="Trigodet F."/>
            <person name="Crosson S."/>
            <person name="Fiebig A."/>
        </authorList>
    </citation>
    <scope>NUCLEOTIDE SEQUENCE [LARGE SCALE GENOMIC DNA]</scope>
    <source>
        <strain evidence="8 9">RL271</strain>
    </source>
</reference>
<dbReference type="Gene3D" id="3.90.226.10">
    <property type="entry name" value="2-enoyl-CoA Hydratase, Chain A, domain 1"/>
    <property type="match status" value="1"/>
</dbReference>
<evidence type="ECO:0000313" key="8">
    <source>
        <dbReference type="EMBL" id="USQ97250.1"/>
    </source>
</evidence>
<feature type="compositionally biased region" description="Basic and acidic residues" evidence="7">
    <location>
        <begin position="341"/>
        <end position="353"/>
    </location>
</feature>
<proteinExistence type="inferred from homology"/>
<gene>
    <name evidence="8" type="ORF">MZV50_06825</name>
</gene>
<dbReference type="CDD" id="cd07016">
    <property type="entry name" value="S14_ClpP_1"/>
    <property type="match status" value="1"/>
</dbReference>
<comment type="similarity">
    <text evidence="1 6">Belongs to the peptidase S14 family.</text>
</comment>
<sequence length="353" mass="36921">MVCRVDGSTITLTGVVGDNFWDDGFTSGDVITALAMVGAGNPVTVQLNSGGGYATEGAAIYSALKGHGASVTVIVQGIAASAASLIAMAGETVIMSLGSVMMIHDPSTITWGTAADHQRTIDMLNALATSYAGIYAAKSGGTIEAMRGFMRDELWMTPEDAVAKGFADEVETASNDNQAVEASAFAYGIYAKAPEPLRALASAKGWKPRGPTMTAPPVLPPQQPKAERPLKEPTMSEVTDAVKAERVRAKGIMASPEAKGREALAEHFAYETDMSVEAAVAALKLAPTASADGDEPEDPPETFAERKTRMQDGDGLGLPGKRPSARAEQAEKAKAGWGNVVDKHNKAVEARRR</sequence>
<dbReference type="InterPro" id="IPR029045">
    <property type="entry name" value="ClpP/crotonase-like_dom_sf"/>
</dbReference>
<dbReference type="PRINTS" id="PR00127">
    <property type="entry name" value="CLPPROTEASEP"/>
</dbReference>
<keyword evidence="9" id="KW-1185">Reference proteome</keyword>
<name>A0ABY4ZX20_9CAUL</name>
<feature type="region of interest" description="Disordered" evidence="7">
    <location>
        <begin position="205"/>
        <end position="237"/>
    </location>
</feature>
<keyword evidence="3 8" id="KW-0645">Protease</keyword>
<dbReference type="PANTHER" id="PTHR10381:SF70">
    <property type="entry name" value="ATP-DEPENDENT CLP PROTEASE PROTEOLYTIC SUBUNIT"/>
    <property type="match status" value="1"/>
</dbReference>
<feature type="region of interest" description="Disordered" evidence="7">
    <location>
        <begin position="287"/>
        <end position="353"/>
    </location>
</feature>
<evidence type="ECO:0000256" key="4">
    <source>
        <dbReference type="ARBA" id="ARBA00022801"/>
    </source>
</evidence>
<dbReference type="EMBL" id="CP096040">
    <property type="protein sequence ID" value="USQ97250.1"/>
    <property type="molecule type" value="Genomic_DNA"/>
</dbReference>
<keyword evidence="2" id="KW-0963">Cytoplasm</keyword>
<evidence type="ECO:0000256" key="3">
    <source>
        <dbReference type="ARBA" id="ARBA00022670"/>
    </source>
</evidence>
<evidence type="ECO:0000256" key="2">
    <source>
        <dbReference type="ARBA" id="ARBA00022490"/>
    </source>
</evidence>
<evidence type="ECO:0000256" key="6">
    <source>
        <dbReference type="RuleBase" id="RU003567"/>
    </source>
</evidence>